<dbReference type="AlphaFoldDB" id="A0A6A5JXW9"/>
<evidence type="ECO:0000313" key="3">
    <source>
        <dbReference type="Proteomes" id="UP000800040"/>
    </source>
</evidence>
<feature type="compositionally biased region" description="Basic and acidic residues" evidence="1">
    <location>
        <begin position="372"/>
        <end position="410"/>
    </location>
</feature>
<evidence type="ECO:0000313" key="2">
    <source>
        <dbReference type="EMBL" id="KAF1828446.1"/>
    </source>
</evidence>
<protein>
    <recommendedName>
        <fullName evidence="4">BTB domain-containing protein</fullName>
    </recommendedName>
</protein>
<gene>
    <name evidence="2" type="ORF">BDW02DRAFT_652053</name>
</gene>
<accession>A0A6A5JXW9</accession>
<feature type="region of interest" description="Disordered" evidence="1">
    <location>
        <begin position="648"/>
        <end position="1007"/>
    </location>
</feature>
<feature type="compositionally biased region" description="Acidic residues" evidence="1">
    <location>
        <begin position="882"/>
        <end position="894"/>
    </location>
</feature>
<feature type="region of interest" description="Disordered" evidence="1">
    <location>
        <begin position="452"/>
        <end position="475"/>
    </location>
</feature>
<evidence type="ECO:0008006" key="4">
    <source>
        <dbReference type="Google" id="ProtNLM"/>
    </source>
</evidence>
<feature type="region of interest" description="Disordered" evidence="1">
    <location>
        <begin position="323"/>
        <end position="410"/>
    </location>
</feature>
<dbReference type="PANTHER" id="PTHR37538:SF1">
    <property type="entry name" value="BTB DOMAIN-CONTAINING PROTEIN"/>
    <property type="match status" value="1"/>
</dbReference>
<evidence type="ECO:0000256" key="1">
    <source>
        <dbReference type="SAM" id="MobiDB-lite"/>
    </source>
</evidence>
<organism evidence="2 3">
    <name type="scientific">Decorospora gaudefroyi</name>
    <dbReference type="NCBI Taxonomy" id="184978"/>
    <lineage>
        <taxon>Eukaryota</taxon>
        <taxon>Fungi</taxon>
        <taxon>Dikarya</taxon>
        <taxon>Ascomycota</taxon>
        <taxon>Pezizomycotina</taxon>
        <taxon>Dothideomycetes</taxon>
        <taxon>Pleosporomycetidae</taxon>
        <taxon>Pleosporales</taxon>
        <taxon>Pleosporineae</taxon>
        <taxon>Pleosporaceae</taxon>
        <taxon>Decorospora</taxon>
    </lineage>
</organism>
<keyword evidence="3" id="KW-1185">Reference proteome</keyword>
<feature type="compositionally biased region" description="Basic and acidic residues" evidence="1">
    <location>
        <begin position="217"/>
        <end position="233"/>
    </location>
</feature>
<dbReference type="Proteomes" id="UP000800040">
    <property type="component" value="Unassembled WGS sequence"/>
</dbReference>
<feature type="region of interest" description="Disordered" evidence="1">
    <location>
        <begin position="217"/>
        <end position="264"/>
    </location>
</feature>
<feature type="compositionally biased region" description="Pro residues" evidence="1">
    <location>
        <begin position="667"/>
        <end position="679"/>
    </location>
</feature>
<feature type="compositionally biased region" description="Polar residues" evidence="1">
    <location>
        <begin position="717"/>
        <end position="729"/>
    </location>
</feature>
<feature type="compositionally biased region" description="Basic residues" evidence="1">
    <location>
        <begin position="327"/>
        <end position="336"/>
    </location>
</feature>
<feature type="compositionally biased region" description="Basic and acidic residues" evidence="1">
    <location>
        <begin position="918"/>
        <end position="968"/>
    </location>
</feature>
<feature type="compositionally biased region" description="Basic and acidic residues" evidence="1">
    <location>
        <begin position="527"/>
        <end position="551"/>
    </location>
</feature>
<feature type="compositionally biased region" description="Basic and acidic residues" evidence="1">
    <location>
        <begin position="997"/>
        <end position="1007"/>
    </location>
</feature>
<feature type="compositionally biased region" description="Pro residues" evidence="1">
    <location>
        <begin position="340"/>
        <end position="360"/>
    </location>
</feature>
<feature type="region of interest" description="Disordered" evidence="1">
    <location>
        <begin position="527"/>
        <end position="628"/>
    </location>
</feature>
<sequence length="1047" mass="116417">MAKKVKGAKAAKDALPRLKTSLYTSLSVTLHFGPTHQIYYLPEVLLQRLENIPSRDPWTHEIHLVDVDASIGHVLIHFLHTGVYQTLNDEYVEDAENTHKTFVRNEFQTAVLALEAAKKYRVPGLQELAQIELERRGKEMCLCDAVRAIREEFIAGPPDEHAWLRDFVSKKVRWTFEQDPPMLSAPDFFENIESPTLVRLLAQVIVGLYSEEVDKLRKGKTATDKMSTPEHSEPPGSYSPDLGQDPGNRPEAIAPAASSSCNKEETIELEKRMKEDAVAKERENAEARVREKALAEIQQLGAERGTIVQLQEQDVAVASLVAPVISGKKKKGKKGHTAGSPPPPPSPPPPRMSPPPPSSPPNIQLEVEREEEEHLQREEEERLEQERLEREEQERIAAEEAERAAEEERARIEAEEVKAARIAAEEEEACYIAKEEAKASSKWGVFGLGKKKESTKLRREREAKEKKEREEQERLERTTVIADVAAVAAIVPDAQEDLKVEVYPYAGLSESLAKKLKARLDEKARLKEEEEAAEVRLREEEEEAERRRLEEEAAAAAAEAETSRKKEDDIWGEWSALSAGKMKKKGKKGERLRLEEEERLVKEVEEEAERRKKEEEEAAAAAKPMVVSATSGLSWEEKLALNTDDWAAFGAGAPGKKKGKKGKTAEPVPPPPLDPPAEPPTTFDDINLDEASAPKIDMNFGDTSANKSGFELPGHGNWTSGWGSSNKGTNADGDNPWGSSDKKKKNDGFDFDFDAFKNPPAKEKLAKNDGWCGLGATTKTKKKSKKGVLIDDSALEVPPPPPEPEKKEEDDSWGAFGFGSTAKYKKKKKKGVLEEEPPPPKPEPEPVVDEPSPAKEEDPWGGGWGAAAAGTKKKKGKKGELEPEPEPVPELEPEPEPRKVEVDPYTGLSKSQGKKLKAKLDKEAKLKEEEDAKRQKEEEEADEIRRQEEEEAERIRLEEEETELKKMEEEEATAAAAEAGVNSFDSAIETGATSKDGGCELRSEHLSRDDGWQNCKPCELYMRKIALKLYSVGLPNVNGFSTTNGWG</sequence>
<proteinExistence type="predicted"/>
<feature type="compositionally biased region" description="Basic and acidic residues" evidence="1">
    <location>
        <begin position="589"/>
        <end position="615"/>
    </location>
</feature>
<dbReference type="PANTHER" id="PTHR37538">
    <property type="entry name" value="BTB DOMAIN-CONTAINING PROTEIN"/>
    <property type="match status" value="1"/>
</dbReference>
<dbReference type="EMBL" id="ML975546">
    <property type="protein sequence ID" value="KAF1828446.1"/>
    <property type="molecule type" value="Genomic_DNA"/>
</dbReference>
<reference evidence="2" key="1">
    <citation type="submission" date="2020-01" db="EMBL/GenBank/DDBJ databases">
        <authorList>
            <consortium name="DOE Joint Genome Institute"/>
            <person name="Haridas S."/>
            <person name="Albert R."/>
            <person name="Binder M."/>
            <person name="Bloem J."/>
            <person name="Labutti K."/>
            <person name="Salamov A."/>
            <person name="Andreopoulos B."/>
            <person name="Baker S.E."/>
            <person name="Barry K."/>
            <person name="Bills G."/>
            <person name="Bluhm B.H."/>
            <person name="Cannon C."/>
            <person name="Castanera R."/>
            <person name="Culley D.E."/>
            <person name="Daum C."/>
            <person name="Ezra D."/>
            <person name="Gonzalez J.B."/>
            <person name="Henrissat B."/>
            <person name="Kuo A."/>
            <person name="Liang C."/>
            <person name="Lipzen A."/>
            <person name="Lutzoni F."/>
            <person name="Magnuson J."/>
            <person name="Mondo S."/>
            <person name="Nolan M."/>
            <person name="Ohm R."/>
            <person name="Pangilinan J."/>
            <person name="Park H.-J."/>
            <person name="Ramirez L."/>
            <person name="Alfaro M."/>
            <person name="Sun H."/>
            <person name="Tritt A."/>
            <person name="Yoshinaga Y."/>
            <person name="Zwiers L.-H."/>
            <person name="Turgeon B.G."/>
            <person name="Goodwin S.B."/>
            <person name="Spatafora J.W."/>
            <person name="Crous P.W."/>
            <person name="Grigoriev I.V."/>
        </authorList>
    </citation>
    <scope>NUCLEOTIDE SEQUENCE</scope>
    <source>
        <strain evidence="2">P77</strain>
    </source>
</reference>
<dbReference type="OrthoDB" id="3594103at2759"/>
<name>A0A6A5JXW9_9PLEO</name>